<dbReference type="EC" id="2.3.1.85" evidence="2"/>
<evidence type="ECO:0000256" key="5">
    <source>
        <dbReference type="ARBA" id="ARBA00022553"/>
    </source>
</evidence>
<dbReference type="InterPro" id="IPR009081">
    <property type="entry name" value="PP-bd_ACP"/>
</dbReference>
<evidence type="ECO:0000259" key="7">
    <source>
        <dbReference type="PROSITE" id="PS50075"/>
    </source>
</evidence>
<protein>
    <recommendedName>
        <fullName evidence="3">Fatty acid synthase</fullName>
        <ecNumber evidence="2">2.3.1.85</ecNumber>
        <ecNumber evidence="1">3.1.2.14</ecNumber>
    </recommendedName>
</protein>
<dbReference type="SUPFAM" id="SSF53474">
    <property type="entry name" value="alpha/beta-Hydrolases"/>
    <property type="match status" value="1"/>
</dbReference>
<dbReference type="InterPro" id="IPR013968">
    <property type="entry name" value="PKS_KR"/>
</dbReference>
<dbReference type="EMBL" id="OV696687">
    <property type="protein sequence ID" value="CAH1252730.1"/>
    <property type="molecule type" value="Genomic_DNA"/>
</dbReference>
<keyword evidence="9" id="KW-1185">Reference proteome</keyword>
<dbReference type="Proteomes" id="UP000838412">
    <property type="component" value="Chromosome 2"/>
</dbReference>
<dbReference type="Gene3D" id="3.40.50.1820">
    <property type="entry name" value="alpha/beta hydrolase"/>
    <property type="match status" value="1"/>
</dbReference>
<dbReference type="GO" id="GO:0006633">
    <property type="term" value="P:fatty acid biosynthetic process"/>
    <property type="evidence" value="ECO:0007669"/>
    <property type="project" value="TreeGrafter"/>
</dbReference>
<dbReference type="SMART" id="SM00823">
    <property type="entry name" value="PKS_PP"/>
    <property type="match status" value="1"/>
</dbReference>
<dbReference type="GO" id="GO:0016297">
    <property type="term" value="F:fatty acyl-[ACP] hydrolase activity"/>
    <property type="evidence" value="ECO:0007669"/>
    <property type="project" value="UniProtKB-EC"/>
</dbReference>
<sequence>MDLTSLSHILHQQQKGLKIPDIVTVDDKEVQLGLDIKQNQFKAVHKATYVVTGGLKGFGLALLEWLAKSGARHLVVLARSEPNEEARVKLEALPSIARSVDVKVMKVDVTDKKAVEEALKWVRDTMPPIEGIFHCAVVYADKLIDQTTQDDWETVMLPKAVGAVILHDVTKKLHIRLKHFVLISSAVALFGNTGQVSYCAANSILIALGEARRQEGLPATVASLGVIKTVGFAERSGAVKRWERMGLQSIAPQDALEAIGCMMANQYPHFGITAAFDVQKYYNAHKSMILQLLQAHDTSFSRFTTLMPNYLVSESVSLSDNVLAVNKDSGLRTIQKELIDYICLQLGIDDPADVTVETSPVSLGLDSLLSANMSNEIADKFGVQVTSLELLSDKMTVRMISESIHNKMVNLAGSQGTATGSLNPVVQDGGNSWLHFSGKLQYPILTLVCFPASGGGPSLFHQWGEHFAKHNIEVVVATLPGWESRGNESPISSLEQIVEALGSHIMETLTNDKMAFYGHSMGALIAFEVAHWIHAKGSACPSHLFVGGWYAPSLPYPHPQELRVSPTLFDLSAGTQQLMVGAKAFSALPESVVNNPVQLRRLLPCLQAGITICKSYICKHKEPLPCNVVALGGKDDQFISPDLLDNWELVASDSPAPRPAFRKCIVQGGHFFITTSRQDVLNKLTSVLQEDNVIMQPSDKRRKGTATEVIDMGNEAVLSHGFQLS</sequence>
<keyword evidence="4" id="KW-0596">Phosphopantetheine</keyword>
<dbReference type="InterPro" id="IPR036736">
    <property type="entry name" value="ACP-like_sf"/>
</dbReference>
<feature type="domain" description="Carrier" evidence="7">
    <location>
        <begin position="332"/>
        <end position="408"/>
    </location>
</feature>
<dbReference type="InterPro" id="IPR036291">
    <property type="entry name" value="NAD(P)-bd_dom_sf"/>
</dbReference>
<evidence type="ECO:0000256" key="4">
    <source>
        <dbReference type="ARBA" id="ARBA00022450"/>
    </source>
</evidence>
<dbReference type="SUPFAM" id="SSF51735">
    <property type="entry name" value="NAD(P)-binding Rossmann-fold domains"/>
    <property type="match status" value="1"/>
</dbReference>
<dbReference type="GO" id="GO:0031177">
    <property type="term" value="F:phosphopantetheine binding"/>
    <property type="evidence" value="ECO:0007669"/>
    <property type="project" value="InterPro"/>
</dbReference>
<dbReference type="Gene3D" id="1.10.1200.10">
    <property type="entry name" value="ACP-like"/>
    <property type="match status" value="1"/>
</dbReference>
<evidence type="ECO:0000313" key="8">
    <source>
        <dbReference type="EMBL" id="CAH1252730.1"/>
    </source>
</evidence>
<dbReference type="InterPro" id="IPR057326">
    <property type="entry name" value="KR_dom"/>
</dbReference>
<dbReference type="Pfam" id="PF00550">
    <property type="entry name" value="PP-binding"/>
    <property type="match status" value="1"/>
</dbReference>
<evidence type="ECO:0000313" key="9">
    <source>
        <dbReference type="Proteomes" id="UP000838412"/>
    </source>
</evidence>
<dbReference type="CDD" id="cd05274">
    <property type="entry name" value="KR_FAS_SDR_x"/>
    <property type="match status" value="1"/>
</dbReference>
<dbReference type="Pfam" id="PF00975">
    <property type="entry name" value="Thioesterase"/>
    <property type="match status" value="1"/>
</dbReference>
<dbReference type="InterPro" id="IPR020806">
    <property type="entry name" value="PKS_PP-bd"/>
</dbReference>
<dbReference type="InterPro" id="IPR001031">
    <property type="entry name" value="Thioesterase"/>
</dbReference>
<gene>
    <name evidence="8" type="primary">FASN</name>
    <name evidence="8" type="ORF">BLAG_LOCUS12735</name>
</gene>
<dbReference type="PROSITE" id="PS00012">
    <property type="entry name" value="PHOSPHOPANTETHEINE"/>
    <property type="match status" value="1"/>
</dbReference>
<dbReference type="PANTHER" id="PTHR43775">
    <property type="entry name" value="FATTY ACID SYNTHASE"/>
    <property type="match status" value="1"/>
</dbReference>
<dbReference type="SMART" id="SM00822">
    <property type="entry name" value="PKS_KR"/>
    <property type="match status" value="1"/>
</dbReference>
<dbReference type="EC" id="3.1.2.14" evidence="1"/>
<accession>A0A8J9ZG64</accession>
<evidence type="ECO:0000256" key="6">
    <source>
        <dbReference type="ARBA" id="ARBA00044883"/>
    </source>
</evidence>
<dbReference type="InterPro" id="IPR029058">
    <property type="entry name" value="AB_hydrolase_fold"/>
</dbReference>
<dbReference type="Gene3D" id="3.40.50.720">
    <property type="entry name" value="NAD(P)-binding Rossmann-like Domain"/>
    <property type="match status" value="1"/>
</dbReference>
<reference evidence="8" key="1">
    <citation type="submission" date="2022-01" db="EMBL/GenBank/DDBJ databases">
        <authorList>
            <person name="Braso-Vives M."/>
        </authorList>
    </citation>
    <scope>NUCLEOTIDE SEQUENCE</scope>
</reference>
<proteinExistence type="predicted"/>
<evidence type="ECO:0000256" key="1">
    <source>
        <dbReference type="ARBA" id="ARBA00012480"/>
    </source>
</evidence>
<name>A0A8J9ZG64_BRALA</name>
<organism evidence="8 9">
    <name type="scientific">Branchiostoma lanceolatum</name>
    <name type="common">Common lancelet</name>
    <name type="synonym">Amphioxus lanceolatum</name>
    <dbReference type="NCBI Taxonomy" id="7740"/>
    <lineage>
        <taxon>Eukaryota</taxon>
        <taxon>Metazoa</taxon>
        <taxon>Chordata</taxon>
        <taxon>Cephalochordata</taxon>
        <taxon>Leptocardii</taxon>
        <taxon>Amphioxiformes</taxon>
        <taxon>Branchiostomatidae</taxon>
        <taxon>Branchiostoma</taxon>
    </lineage>
</organism>
<evidence type="ECO:0000256" key="3">
    <source>
        <dbReference type="ARBA" id="ARBA00018769"/>
    </source>
</evidence>
<dbReference type="AlphaFoldDB" id="A0A8J9ZG64"/>
<dbReference type="PROSITE" id="PS50075">
    <property type="entry name" value="CARRIER"/>
    <property type="match status" value="1"/>
</dbReference>
<dbReference type="Pfam" id="PF08659">
    <property type="entry name" value="KR"/>
    <property type="match status" value="1"/>
</dbReference>
<keyword evidence="5" id="KW-0597">Phosphoprotein</keyword>
<dbReference type="PANTHER" id="PTHR43775:SF37">
    <property type="entry name" value="SI:DKEY-61P9.11"/>
    <property type="match status" value="1"/>
</dbReference>
<comment type="catalytic activity">
    <reaction evidence="6">
        <text>acetyl-CoA + n malonyl-CoA + 2n NADPH + 2n H(+) = a long-chain fatty acid + (n+1) CoA + n CO2 + 2n NADP(+).</text>
        <dbReference type="EC" id="2.3.1.85"/>
    </reaction>
</comment>
<dbReference type="InterPro" id="IPR050091">
    <property type="entry name" value="PKS_NRPS_Biosynth_Enz"/>
</dbReference>
<dbReference type="InterPro" id="IPR006162">
    <property type="entry name" value="Ppantetheine_attach_site"/>
</dbReference>
<dbReference type="OrthoDB" id="329835at2759"/>
<evidence type="ECO:0000256" key="2">
    <source>
        <dbReference type="ARBA" id="ARBA00012873"/>
    </source>
</evidence>
<dbReference type="SUPFAM" id="SSF47336">
    <property type="entry name" value="ACP-like"/>
    <property type="match status" value="1"/>
</dbReference>
<dbReference type="GO" id="GO:0004312">
    <property type="term" value="F:fatty acid synthase activity"/>
    <property type="evidence" value="ECO:0007669"/>
    <property type="project" value="UniProtKB-EC"/>
</dbReference>